<proteinExistence type="predicted"/>
<gene>
    <name evidence="2" type="ORF">EHO57_16440</name>
    <name evidence="3" type="ORF">EHQ53_00295</name>
</gene>
<evidence type="ECO:0000313" key="4">
    <source>
        <dbReference type="Proteomes" id="UP000297273"/>
    </source>
</evidence>
<dbReference type="Proteomes" id="UP000297273">
    <property type="component" value="Unassembled WGS sequence"/>
</dbReference>
<dbReference type="AlphaFoldDB" id="A0A5F1ZW84"/>
<keyword evidence="4" id="KW-1185">Reference proteome</keyword>
<evidence type="ECO:0000256" key="1">
    <source>
        <dbReference type="SAM" id="SignalP"/>
    </source>
</evidence>
<comment type="caution">
    <text evidence="2">The sequence shown here is derived from an EMBL/GenBank/DDBJ whole genome shotgun (WGS) entry which is preliminary data.</text>
</comment>
<sequence length="108" mass="11342">MKHLTIKFIIAAGIILGSFTNCANGPVGGFLFTGTTFPGEFNTLNNVSPTKKAEGCTRSVLGLITWGDSGAGQIALENGITKIATIDHSTMSVLTLVYRDYCTIVAGE</sequence>
<dbReference type="InterPro" id="IPR025113">
    <property type="entry name" value="TRL-like"/>
</dbReference>
<reference evidence="2 5" key="2">
    <citation type="journal article" date="2019" name="PLoS Negl. Trop. Dis.">
        <title>Revisiting the worldwide diversity of Leptospira species in the environment.</title>
        <authorList>
            <person name="Vincent A.T."/>
            <person name="Schiettekatte O."/>
            <person name="Bourhy P."/>
            <person name="Veyrier F.J."/>
            <person name="Picardeau M."/>
        </authorList>
    </citation>
    <scope>NUCLEOTIDE SEQUENCE [LARGE SCALE GENOMIC DNA]</scope>
    <source>
        <strain evidence="3">201702690</strain>
        <strain evidence="2 5">SSW18</strain>
    </source>
</reference>
<name>A0A5F1ZW84_9LEPT</name>
<evidence type="ECO:0000313" key="3">
    <source>
        <dbReference type="EMBL" id="TGL43125.1"/>
    </source>
</evidence>
<dbReference type="OrthoDB" id="331113at2"/>
<evidence type="ECO:0000313" key="2">
    <source>
        <dbReference type="EMBL" id="TGJ98211.1"/>
    </source>
</evidence>
<reference evidence="3" key="1">
    <citation type="submission" date="2018-10" db="EMBL/GenBank/DDBJ databases">
        <authorList>
            <person name="Vincent A.T."/>
            <person name="Schiettekatte O."/>
            <person name="Bourhy P."/>
            <person name="Veyrier F.J."/>
            <person name="Picardeau M."/>
        </authorList>
    </citation>
    <scope>NUCLEOTIDE SEQUENCE</scope>
    <source>
        <strain evidence="3">201702690</strain>
    </source>
</reference>
<dbReference type="EMBL" id="RQGC01000001">
    <property type="protein sequence ID" value="TGL43125.1"/>
    <property type="molecule type" value="Genomic_DNA"/>
</dbReference>
<organism evidence="2 5">
    <name type="scientific">Leptospira langatensis</name>
    <dbReference type="NCBI Taxonomy" id="2484983"/>
    <lineage>
        <taxon>Bacteria</taxon>
        <taxon>Pseudomonadati</taxon>
        <taxon>Spirochaetota</taxon>
        <taxon>Spirochaetia</taxon>
        <taxon>Leptospirales</taxon>
        <taxon>Leptospiraceae</taxon>
        <taxon>Leptospira</taxon>
    </lineage>
</organism>
<dbReference type="EMBL" id="RQER01000011">
    <property type="protein sequence ID" value="TGJ98211.1"/>
    <property type="molecule type" value="Genomic_DNA"/>
</dbReference>
<dbReference type="Pfam" id="PF13146">
    <property type="entry name" value="TRL"/>
    <property type="match status" value="1"/>
</dbReference>
<feature type="chain" id="PRO_5043207011" evidence="1">
    <location>
        <begin position="24"/>
        <end position="108"/>
    </location>
</feature>
<keyword evidence="1" id="KW-0732">Signal</keyword>
<evidence type="ECO:0000313" key="5">
    <source>
        <dbReference type="Proteomes" id="UP000297946"/>
    </source>
</evidence>
<protein>
    <submittedName>
        <fullName evidence="2">TRL-like family protein</fullName>
    </submittedName>
</protein>
<dbReference type="Proteomes" id="UP000297946">
    <property type="component" value="Unassembled WGS sequence"/>
</dbReference>
<accession>A0A5F1ZW84</accession>
<feature type="signal peptide" evidence="1">
    <location>
        <begin position="1"/>
        <end position="23"/>
    </location>
</feature>